<proteinExistence type="predicted"/>
<gene>
    <name evidence="2" type="ORF">HPE63_18295</name>
</gene>
<comment type="caution">
    <text evidence="2">The sequence shown here is derived from an EMBL/GenBank/DDBJ whole genome shotgun (WGS) entry which is preliminary data.</text>
</comment>
<feature type="transmembrane region" description="Helical" evidence="1">
    <location>
        <begin position="21"/>
        <end position="42"/>
    </location>
</feature>
<keyword evidence="1" id="KW-0812">Transmembrane</keyword>
<accession>A0ABR7VKC9</accession>
<evidence type="ECO:0000256" key="1">
    <source>
        <dbReference type="SAM" id="Phobius"/>
    </source>
</evidence>
<dbReference type="Proteomes" id="UP000598350">
    <property type="component" value="Unassembled WGS sequence"/>
</dbReference>
<keyword evidence="1" id="KW-1133">Transmembrane helix</keyword>
<name>A0ABR7VKC9_9FLAO</name>
<dbReference type="Pfam" id="PF19578">
    <property type="entry name" value="DUF6090"/>
    <property type="match status" value="1"/>
</dbReference>
<protein>
    <submittedName>
        <fullName evidence="2">Uncharacterized protein</fullName>
    </submittedName>
</protein>
<evidence type="ECO:0000313" key="3">
    <source>
        <dbReference type="Proteomes" id="UP000598350"/>
    </source>
</evidence>
<dbReference type="RefSeq" id="WP_188315751.1">
    <property type="nucleotide sequence ID" value="NZ_JABTCG010000013.1"/>
</dbReference>
<keyword evidence="3" id="KW-1185">Reference proteome</keyword>
<organism evidence="2 3">
    <name type="scientific">Maribacter arenosus</name>
    <dbReference type="NCBI Taxonomy" id="1854708"/>
    <lineage>
        <taxon>Bacteria</taxon>
        <taxon>Pseudomonadati</taxon>
        <taxon>Bacteroidota</taxon>
        <taxon>Flavobacteriia</taxon>
        <taxon>Flavobacteriales</taxon>
        <taxon>Flavobacteriaceae</taxon>
        <taxon>Maribacter</taxon>
    </lineage>
</organism>
<dbReference type="EMBL" id="JABTCG010000013">
    <property type="protein sequence ID" value="MBD0852632.1"/>
    <property type="molecule type" value="Genomic_DNA"/>
</dbReference>
<evidence type="ECO:0000313" key="2">
    <source>
        <dbReference type="EMBL" id="MBD0852632.1"/>
    </source>
</evidence>
<reference evidence="2 3" key="1">
    <citation type="submission" date="2020-05" db="EMBL/GenBank/DDBJ databases">
        <title>The draft genome sequence of Maribacter arenosus CAU 1321.</title>
        <authorList>
            <person name="Mu L."/>
        </authorList>
    </citation>
    <scope>NUCLEOTIDE SEQUENCE [LARGE SCALE GENOMIC DNA]</scope>
    <source>
        <strain evidence="2 3">CAU 1321</strain>
    </source>
</reference>
<keyword evidence="1" id="KW-0472">Membrane</keyword>
<sequence>MIKFFRKIRYDLMEKNKTGKYLKYAIGEIVLVVIGILIALQINNWNEERKERKIERKMLIELKGSLQRNIDFTNWAISNNEQKQVSNQIILEHFDDGIQYQDSLAKHFSNGITWFNVNLENQAYETLKSVGIHTISNDTIRNMLGILENPWIEIIGERNEQYFNVVAPTLTDLFESGEMWGNMKPYNYNDLVNSKKYRHILNTLISNRKWQIEFYKEWQVNYLEIIEVINRELDKD</sequence>
<dbReference type="InterPro" id="IPR045749">
    <property type="entry name" value="DUF6090"/>
</dbReference>